<keyword evidence="12" id="KW-0406">Ion transport</keyword>
<dbReference type="InterPro" id="IPR004100">
    <property type="entry name" value="ATPase_F1/V1/A1_a/bsu_N"/>
</dbReference>
<comment type="catalytic activity">
    <reaction evidence="16">
        <text>ATP + H2O + cellular proteinSide 1 = ADP + phosphate + cellular proteinSide 2.</text>
        <dbReference type="EC" id="7.4.2.8"/>
    </reaction>
</comment>
<accession>A0A7Y5AQY2</accession>
<dbReference type="Pfam" id="PF00006">
    <property type="entry name" value="ATP-synt_ab"/>
    <property type="match status" value="1"/>
</dbReference>
<dbReference type="SUPFAM" id="SSF52540">
    <property type="entry name" value="P-loop containing nucleoside triphosphate hydrolases"/>
    <property type="match status" value="1"/>
</dbReference>
<comment type="subcellular location">
    <subcellularLocation>
        <location evidence="1">Cytoplasm</location>
    </subcellularLocation>
</comment>
<dbReference type="Pfam" id="PF02874">
    <property type="entry name" value="ATP-synt_ab_N"/>
    <property type="match status" value="1"/>
</dbReference>
<keyword evidence="14" id="KW-0066">ATP synthesis</keyword>
<evidence type="ECO:0000256" key="10">
    <source>
        <dbReference type="ARBA" id="ARBA00022927"/>
    </source>
</evidence>
<protein>
    <recommendedName>
        <fullName evidence="3">Flagellum-specific ATP synthase</fullName>
        <ecNumber evidence="2">7.1.2.2</ecNumber>
    </recommendedName>
</protein>
<keyword evidence="5" id="KW-0963">Cytoplasm</keyword>
<dbReference type="PANTHER" id="PTHR15184:SF81">
    <property type="entry name" value="FLAGELLUM-SPECIFIC ATP SYNTHASE"/>
    <property type="match status" value="1"/>
</dbReference>
<dbReference type="SMART" id="SM00382">
    <property type="entry name" value="AAA"/>
    <property type="match status" value="1"/>
</dbReference>
<dbReference type="GO" id="GO:0005737">
    <property type="term" value="C:cytoplasm"/>
    <property type="evidence" value="ECO:0007669"/>
    <property type="project" value="UniProtKB-SubCell"/>
</dbReference>
<dbReference type="GO" id="GO:0008564">
    <property type="term" value="F:protein-exporting ATPase activity"/>
    <property type="evidence" value="ECO:0007669"/>
    <property type="project" value="UniProtKB-EC"/>
</dbReference>
<comment type="similarity">
    <text evidence="15">Belongs to the ATPase alpha/beta chains family. T3SS ATPase subfamily.</text>
</comment>
<proteinExistence type="inferred from homology"/>
<dbReference type="FunFam" id="3.40.50.12240:FF:000002">
    <property type="entry name" value="Flagellum-specific ATP synthase FliI"/>
    <property type="match status" value="1"/>
</dbReference>
<keyword evidence="6" id="KW-0547">Nucleotide-binding</keyword>
<dbReference type="GO" id="GO:0005524">
    <property type="term" value="F:ATP binding"/>
    <property type="evidence" value="ECO:0007669"/>
    <property type="project" value="UniProtKB-KW"/>
</dbReference>
<dbReference type="InterPro" id="IPR005714">
    <property type="entry name" value="ATPase_T3SS_FliI/YscN"/>
</dbReference>
<dbReference type="AlphaFoldDB" id="A0A7Y5AQY2"/>
<evidence type="ECO:0000256" key="8">
    <source>
        <dbReference type="ARBA" id="ARBA00022795"/>
    </source>
</evidence>
<evidence type="ECO:0000256" key="6">
    <source>
        <dbReference type="ARBA" id="ARBA00022741"/>
    </source>
</evidence>
<evidence type="ECO:0000259" key="17">
    <source>
        <dbReference type="SMART" id="SM00382"/>
    </source>
</evidence>
<dbReference type="EMBL" id="JABSOD010000008">
    <property type="protein sequence ID" value="NRQ42893.1"/>
    <property type="molecule type" value="Genomic_DNA"/>
</dbReference>
<keyword evidence="13" id="KW-1006">Bacterial flagellum protein export</keyword>
<evidence type="ECO:0000313" key="18">
    <source>
        <dbReference type="EMBL" id="NRQ42893.1"/>
    </source>
</evidence>
<evidence type="ECO:0000256" key="15">
    <source>
        <dbReference type="ARBA" id="ARBA00024342"/>
    </source>
</evidence>
<evidence type="ECO:0000256" key="12">
    <source>
        <dbReference type="ARBA" id="ARBA00023065"/>
    </source>
</evidence>
<sequence>MSLLKRLQHATQELEPGPLHQSFGTLVRVNGMILTVAGGQYTLGQRYQVEGQHGRWIEAEVVGFDRDQAFLMPLTDASALTTGARVRPLTHDQALTVSHALLGRVVDGLMQPLDGGPALTKGEHISSQLAAVNPMQKKGVTTPLDVGIKAINGLFTVGQGQRLGLFAGSGVGKSKLLGMMTRFTAADVVIVGLVGERGWEVKDFIEHSLGADGMKKAIVVAAPADQSPLLRMRSAELAHRLAAWFRDQGLHVLLLVDSLTRYAQAQREIALSVGEPPATRGYPPSVFSKLTQLVERAGNSSDSTGSMTAIYTVLAEGDDQQDPIADAARAILDGHVVLSRELAERGHYPAIDIGASISRVMPNIVSEQQLKSCYSLKRLYSRYQQVQELIPLGAYQAGRDTELDRAVALYPKIEQFLCQGLNQQVDFAETEQQLATLVTQHA</sequence>
<dbReference type="InterPro" id="IPR003593">
    <property type="entry name" value="AAA+_ATPase"/>
</dbReference>
<dbReference type="GO" id="GO:0030254">
    <property type="term" value="P:protein secretion by the type III secretion system"/>
    <property type="evidence" value="ECO:0007669"/>
    <property type="project" value="InterPro"/>
</dbReference>
<dbReference type="InterPro" id="IPR020003">
    <property type="entry name" value="ATPase_a/bsu_AS"/>
</dbReference>
<dbReference type="EC" id="7.1.2.2" evidence="2"/>
<dbReference type="GO" id="GO:0046933">
    <property type="term" value="F:proton-transporting ATP synthase activity, rotational mechanism"/>
    <property type="evidence" value="ECO:0007669"/>
    <property type="project" value="TreeGrafter"/>
</dbReference>
<evidence type="ECO:0000256" key="11">
    <source>
        <dbReference type="ARBA" id="ARBA00022967"/>
    </source>
</evidence>
<dbReference type="CDD" id="cd18117">
    <property type="entry name" value="ATP-synt_flagellum-secretory_path_III_N"/>
    <property type="match status" value="1"/>
</dbReference>
<reference evidence="18 19" key="1">
    <citation type="submission" date="2020-06" db="EMBL/GenBank/DDBJ databases">
        <title>Rheinheimera sp. nov., a marine bacterium isolated from coastal.</title>
        <authorList>
            <person name="Yu Q."/>
            <person name="Qi Y."/>
            <person name="Pu J."/>
        </authorList>
    </citation>
    <scope>NUCLEOTIDE SEQUENCE [LARGE SCALE GENOMIC DNA]</scope>
    <source>
        <strain evidence="18 19">YQF-2</strain>
    </source>
</reference>
<name>A0A7Y5AQY2_9GAMM</name>
<keyword evidence="8" id="KW-1005">Bacterial flagellum biogenesis</keyword>
<keyword evidence="9" id="KW-0067">ATP-binding</keyword>
<dbReference type="CDD" id="cd01136">
    <property type="entry name" value="ATPase_flagellum-secretory_path_III"/>
    <property type="match status" value="1"/>
</dbReference>
<organism evidence="18 19">
    <name type="scientific">Rheinheimera lutimaris</name>
    <dbReference type="NCBI Taxonomy" id="2740584"/>
    <lineage>
        <taxon>Bacteria</taxon>
        <taxon>Pseudomonadati</taxon>
        <taxon>Pseudomonadota</taxon>
        <taxon>Gammaproteobacteria</taxon>
        <taxon>Chromatiales</taxon>
        <taxon>Chromatiaceae</taxon>
        <taxon>Rheinheimera</taxon>
    </lineage>
</organism>
<evidence type="ECO:0000256" key="16">
    <source>
        <dbReference type="ARBA" id="ARBA00034006"/>
    </source>
</evidence>
<dbReference type="InterPro" id="IPR040627">
    <property type="entry name" value="T3SS_ATPase_C"/>
</dbReference>
<dbReference type="NCBIfam" id="TIGR01026">
    <property type="entry name" value="fliI_yscN"/>
    <property type="match status" value="1"/>
</dbReference>
<dbReference type="Pfam" id="PF18269">
    <property type="entry name" value="T3SS_ATPase_C"/>
    <property type="match status" value="1"/>
</dbReference>
<dbReference type="GO" id="GO:0016887">
    <property type="term" value="F:ATP hydrolysis activity"/>
    <property type="evidence" value="ECO:0007669"/>
    <property type="project" value="InterPro"/>
</dbReference>
<keyword evidence="11" id="KW-1278">Translocase</keyword>
<dbReference type="Gene3D" id="3.40.50.12240">
    <property type="match status" value="1"/>
</dbReference>
<evidence type="ECO:0000256" key="7">
    <source>
        <dbReference type="ARBA" id="ARBA00022781"/>
    </source>
</evidence>
<evidence type="ECO:0000256" key="5">
    <source>
        <dbReference type="ARBA" id="ARBA00022490"/>
    </source>
</evidence>
<evidence type="ECO:0000256" key="9">
    <source>
        <dbReference type="ARBA" id="ARBA00022840"/>
    </source>
</evidence>
<feature type="domain" description="AAA+ ATPase" evidence="17">
    <location>
        <begin position="159"/>
        <end position="342"/>
    </location>
</feature>
<dbReference type="PROSITE" id="PS00152">
    <property type="entry name" value="ATPASE_ALPHA_BETA"/>
    <property type="match status" value="1"/>
</dbReference>
<dbReference type="InterPro" id="IPR050053">
    <property type="entry name" value="ATPase_alpha/beta_chains"/>
</dbReference>
<keyword evidence="4" id="KW-0813">Transport</keyword>
<evidence type="ECO:0000256" key="4">
    <source>
        <dbReference type="ARBA" id="ARBA00022448"/>
    </source>
</evidence>
<gene>
    <name evidence="18" type="ORF">HRH59_10045</name>
</gene>
<keyword evidence="7" id="KW-0375">Hydrogen ion transport</keyword>
<dbReference type="InterPro" id="IPR027417">
    <property type="entry name" value="P-loop_NTPase"/>
</dbReference>
<dbReference type="RefSeq" id="WP_173501136.1">
    <property type="nucleotide sequence ID" value="NZ_JABSOD010000008.1"/>
</dbReference>
<evidence type="ECO:0000256" key="13">
    <source>
        <dbReference type="ARBA" id="ARBA00023225"/>
    </source>
</evidence>
<evidence type="ECO:0000256" key="1">
    <source>
        <dbReference type="ARBA" id="ARBA00004496"/>
    </source>
</evidence>
<evidence type="ECO:0000256" key="3">
    <source>
        <dbReference type="ARBA" id="ARBA00020580"/>
    </source>
</evidence>
<dbReference type="InterPro" id="IPR000194">
    <property type="entry name" value="ATPase_F1/V1/A1_a/bsu_nucl-bd"/>
</dbReference>
<evidence type="ECO:0000313" key="19">
    <source>
        <dbReference type="Proteomes" id="UP000523161"/>
    </source>
</evidence>
<evidence type="ECO:0000256" key="14">
    <source>
        <dbReference type="ARBA" id="ARBA00023310"/>
    </source>
</evidence>
<keyword evidence="19" id="KW-1185">Reference proteome</keyword>
<comment type="caution">
    <text evidence="18">The sequence shown here is derived from an EMBL/GenBank/DDBJ whole genome shotgun (WGS) entry which is preliminary data.</text>
</comment>
<dbReference type="Proteomes" id="UP000523161">
    <property type="component" value="Unassembled WGS sequence"/>
</dbReference>
<dbReference type="PANTHER" id="PTHR15184">
    <property type="entry name" value="ATP SYNTHASE"/>
    <property type="match status" value="1"/>
</dbReference>
<keyword evidence="10" id="KW-0653">Protein transport</keyword>
<dbReference type="GO" id="GO:0030257">
    <property type="term" value="C:type III protein secretion system complex"/>
    <property type="evidence" value="ECO:0007669"/>
    <property type="project" value="InterPro"/>
</dbReference>
<evidence type="ECO:0000256" key="2">
    <source>
        <dbReference type="ARBA" id="ARBA00012473"/>
    </source>
</evidence>
<dbReference type="GO" id="GO:0044781">
    <property type="term" value="P:bacterial-type flagellum organization"/>
    <property type="evidence" value="ECO:0007669"/>
    <property type="project" value="UniProtKB-KW"/>
</dbReference>